<evidence type="ECO:0000313" key="2">
    <source>
        <dbReference type="EMBL" id="NBL64175.1"/>
    </source>
</evidence>
<proteinExistence type="predicted"/>
<feature type="compositionally biased region" description="Basic and acidic residues" evidence="1">
    <location>
        <begin position="53"/>
        <end position="70"/>
    </location>
</feature>
<feature type="compositionally biased region" description="Basic and acidic residues" evidence="1">
    <location>
        <begin position="78"/>
        <end position="95"/>
    </location>
</feature>
<comment type="caution">
    <text evidence="2">The sequence shown here is derived from an EMBL/GenBank/DDBJ whole genome shotgun (WGS) entry which is preliminary data.</text>
</comment>
<protein>
    <submittedName>
        <fullName evidence="2">Uncharacterized protein</fullName>
    </submittedName>
</protein>
<accession>A0ABW9Z7U3</accession>
<name>A0ABW9Z7U3_9FLAO</name>
<organism evidence="2 3">
    <name type="scientific">Flavobacterium ichthyis</name>
    <dbReference type="NCBI Taxonomy" id="2698827"/>
    <lineage>
        <taxon>Bacteria</taxon>
        <taxon>Pseudomonadati</taxon>
        <taxon>Bacteroidota</taxon>
        <taxon>Flavobacteriia</taxon>
        <taxon>Flavobacteriales</taxon>
        <taxon>Flavobacteriaceae</taxon>
        <taxon>Flavobacterium</taxon>
    </lineage>
</organism>
<evidence type="ECO:0000313" key="3">
    <source>
        <dbReference type="Proteomes" id="UP000798602"/>
    </source>
</evidence>
<dbReference type="EMBL" id="JAABLM010000003">
    <property type="protein sequence ID" value="NBL64175.1"/>
    <property type="molecule type" value="Genomic_DNA"/>
</dbReference>
<feature type="region of interest" description="Disordered" evidence="1">
    <location>
        <begin position="1"/>
        <end position="95"/>
    </location>
</feature>
<reference evidence="3" key="1">
    <citation type="submission" date="2020-01" db="EMBL/GenBank/DDBJ databases">
        <title>Sphingomonas sp. strain CSW-10.</title>
        <authorList>
            <person name="Chen W.-M."/>
        </authorList>
    </citation>
    <scope>NUCLEOTIDE SEQUENCE [LARGE SCALE GENOMIC DNA]</scope>
    <source>
        <strain evidence="3">NST-5</strain>
    </source>
</reference>
<keyword evidence="3" id="KW-1185">Reference proteome</keyword>
<feature type="compositionally biased region" description="Basic and acidic residues" evidence="1">
    <location>
        <begin position="24"/>
        <end position="35"/>
    </location>
</feature>
<dbReference type="Proteomes" id="UP000798602">
    <property type="component" value="Unassembled WGS sequence"/>
</dbReference>
<feature type="compositionally biased region" description="Basic and acidic residues" evidence="1">
    <location>
        <begin position="1"/>
        <end position="16"/>
    </location>
</feature>
<feature type="compositionally biased region" description="Acidic residues" evidence="1">
    <location>
        <begin position="36"/>
        <end position="52"/>
    </location>
</feature>
<sequence>MEHHPYNQDANDRKIDNPQLNRDQNSRFDKDRNFDEENNSEEENNDNDDFLDDGFRDGMNDDKYPSKTDDENINDNPEVTKRDQKRTGNDTENRP</sequence>
<evidence type="ECO:0000256" key="1">
    <source>
        <dbReference type="SAM" id="MobiDB-lite"/>
    </source>
</evidence>
<gene>
    <name evidence="2" type="ORF">GV828_03050</name>
</gene>
<dbReference type="RefSeq" id="WP_166536003.1">
    <property type="nucleotide sequence ID" value="NZ_JAABLM010000003.1"/>
</dbReference>